<dbReference type="EMBL" id="AOPZ01000422">
    <property type="protein sequence ID" value="EPH40367.1"/>
    <property type="molecule type" value="Genomic_DNA"/>
</dbReference>
<dbReference type="PATRIC" id="fig|1286094.4.peg.6549"/>
<accession>S4AFV3</accession>
<sequence length="261" mass="28823">MADMATYAYGTGPIKGYDIGPIAMEAAFTSDFPLAAGVGVQEIVDKQEVERRVMDVRPGMYAKYMPSRIDAGPSGTHFTGGRYLFETWEDVLDYERFTSEELEFEPGVKFWSRPFFLNVERFVWRVAGAHNFLPLEEHHVSRFERFRYSGAGADLAVRGAWASLRDEAAARGLGAVWLLHQPEQQLIGIHSVASRDAVSALDAEVSLGSLLPGSLAVERYFARTSRVLSLWLPRSRVAGGVPSAYPMSPPLPLPSVPSRAV</sequence>
<gene>
    <name evidence="1" type="ORF">STRAU_6630</name>
</gene>
<keyword evidence="2" id="KW-1185">Reference proteome</keyword>
<dbReference type="AlphaFoldDB" id="S4AFV3"/>
<evidence type="ECO:0000313" key="1">
    <source>
        <dbReference type="EMBL" id="EPH40367.1"/>
    </source>
</evidence>
<name>S4AFV3_9ACTN</name>
<protein>
    <submittedName>
        <fullName evidence="1">Uncharacterized protein</fullName>
    </submittedName>
</protein>
<organism evidence="1 2">
    <name type="scientific">Streptomyces aurantiacus JA 4570</name>
    <dbReference type="NCBI Taxonomy" id="1286094"/>
    <lineage>
        <taxon>Bacteria</taxon>
        <taxon>Bacillati</taxon>
        <taxon>Actinomycetota</taxon>
        <taxon>Actinomycetes</taxon>
        <taxon>Kitasatosporales</taxon>
        <taxon>Streptomycetaceae</taxon>
        <taxon>Streptomyces</taxon>
        <taxon>Streptomyces aurantiacus group</taxon>
    </lineage>
</organism>
<evidence type="ECO:0000313" key="2">
    <source>
        <dbReference type="Proteomes" id="UP000014629"/>
    </source>
</evidence>
<proteinExistence type="predicted"/>
<reference evidence="1 2" key="1">
    <citation type="submission" date="2013-02" db="EMBL/GenBank/DDBJ databases">
        <title>Draft Genome Sequence of Streptomyces aurantiacus, Which Produces Setomimycin.</title>
        <authorList>
            <person name="Gruening B.A."/>
            <person name="Praeg A."/>
            <person name="Erxleben A."/>
            <person name="Guenther S."/>
            <person name="Mueller M."/>
        </authorList>
    </citation>
    <scope>NUCLEOTIDE SEQUENCE [LARGE SCALE GENOMIC DNA]</scope>
    <source>
        <strain evidence="1 2">JA 4570</strain>
    </source>
</reference>
<comment type="caution">
    <text evidence="1">The sequence shown here is derived from an EMBL/GenBank/DDBJ whole genome shotgun (WGS) entry which is preliminary data.</text>
</comment>
<dbReference type="Proteomes" id="UP000014629">
    <property type="component" value="Unassembled WGS sequence"/>
</dbReference>